<evidence type="ECO:0000313" key="2">
    <source>
        <dbReference type="Proteomes" id="UP000186132"/>
    </source>
</evidence>
<dbReference type="EMBL" id="FQVU01000005">
    <property type="protein sequence ID" value="SHH29397.1"/>
    <property type="molecule type" value="Genomic_DNA"/>
</dbReference>
<proteinExistence type="predicted"/>
<sequence>MIRRLVLSLVTALLVAACRDDGGGGRPTVGSASRSSAASSAVVLTRQVQAWSAACSSLPRNEGAPPICPADSLGHTASPVTPVEFCRGLSSPELRTAVDADVFGVGKGFPTRAGVECTYGTGNRLTPLGATLSVHVPYAAASRLPLADQFCEDLGTSRCRERTDGSARDPLQVSLAGGTPVARIGSATPRAWVQVSAAMATDDLSGRTAQAMFIDAARRLAVPAP</sequence>
<organism evidence="1 2">
    <name type="scientific">Jatrophihabitans endophyticus</name>
    <dbReference type="NCBI Taxonomy" id="1206085"/>
    <lineage>
        <taxon>Bacteria</taxon>
        <taxon>Bacillati</taxon>
        <taxon>Actinomycetota</taxon>
        <taxon>Actinomycetes</taxon>
        <taxon>Jatrophihabitantales</taxon>
        <taxon>Jatrophihabitantaceae</taxon>
        <taxon>Jatrophihabitans</taxon>
    </lineage>
</organism>
<name>A0A1M5RSY1_9ACTN</name>
<dbReference type="Proteomes" id="UP000186132">
    <property type="component" value="Unassembled WGS sequence"/>
</dbReference>
<dbReference type="AlphaFoldDB" id="A0A1M5RSY1"/>
<reference evidence="1 2" key="1">
    <citation type="submission" date="2016-11" db="EMBL/GenBank/DDBJ databases">
        <authorList>
            <person name="Jaros S."/>
            <person name="Januszkiewicz K."/>
            <person name="Wedrychowicz H."/>
        </authorList>
    </citation>
    <scope>NUCLEOTIDE SEQUENCE [LARGE SCALE GENOMIC DNA]</scope>
    <source>
        <strain evidence="1 2">DSM 45627</strain>
    </source>
</reference>
<evidence type="ECO:0008006" key="3">
    <source>
        <dbReference type="Google" id="ProtNLM"/>
    </source>
</evidence>
<evidence type="ECO:0000313" key="1">
    <source>
        <dbReference type="EMBL" id="SHH29397.1"/>
    </source>
</evidence>
<keyword evidence="2" id="KW-1185">Reference proteome</keyword>
<dbReference type="PROSITE" id="PS51257">
    <property type="entry name" value="PROKAR_LIPOPROTEIN"/>
    <property type="match status" value="1"/>
</dbReference>
<dbReference type="RefSeq" id="WP_073391810.1">
    <property type="nucleotide sequence ID" value="NZ_FQVU01000005.1"/>
</dbReference>
<gene>
    <name evidence="1" type="ORF">SAMN05443575_3639</name>
</gene>
<protein>
    <recommendedName>
        <fullName evidence="3">DUF3558 domain-containing protein</fullName>
    </recommendedName>
</protein>
<accession>A0A1M5RSY1</accession>